<sequence>MIWLLLLAPAVIFSTFSQIKPSWWLENIFAYPALFIFYYGVLLIFSLIIRDKKSAVASLIFMMFCFSLAPRHNVSTATCENASKFEIVQFNLYYDNPDINSYVNELIQNPADLVIMQEVSPEMGEMFYMLDDIFPYRYGGQPAIGYPSSQLILSKYPLHGFSVFHTPDAQNVISGEWQVTPENTIHLITAHPPSPRNKQLWYRRDALIRTIEAMVETYPYPDTLIVGDFNLSANSLLFNRIFSEFQTYPVASWPNWNPYFQTPALSMIAIDHLWLKSDTDSWSICSRKAITDVKGSDHLMIRTKISTKKG</sequence>
<dbReference type="RefSeq" id="WP_248008755.1">
    <property type="nucleotide sequence ID" value="NZ_JAJHVV010000005.1"/>
</dbReference>
<name>A0A9X1XHX0_9VIBR</name>
<protein>
    <submittedName>
        <fullName evidence="3">Endonuclease/exonuclease/phosphatase family protein</fullName>
    </submittedName>
</protein>
<proteinExistence type="predicted"/>
<feature type="transmembrane region" description="Helical" evidence="1">
    <location>
        <begin position="27"/>
        <end position="49"/>
    </location>
</feature>
<keyword evidence="1" id="KW-0812">Transmembrane</keyword>
<dbReference type="GO" id="GO:0004519">
    <property type="term" value="F:endonuclease activity"/>
    <property type="evidence" value="ECO:0007669"/>
    <property type="project" value="UniProtKB-KW"/>
</dbReference>
<keyword evidence="1" id="KW-1133">Transmembrane helix</keyword>
<dbReference type="SUPFAM" id="SSF56219">
    <property type="entry name" value="DNase I-like"/>
    <property type="match status" value="1"/>
</dbReference>
<keyword evidence="3" id="KW-0255">Endonuclease</keyword>
<dbReference type="Gene3D" id="3.60.10.10">
    <property type="entry name" value="Endonuclease/exonuclease/phosphatase"/>
    <property type="match status" value="1"/>
</dbReference>
<keyword evidence="3" id="KW-0540">Nuclease</keyword>
<dbReference type="EMBL" id="JAJHVV010000005">
    <property type="protein sequence ID" value="MCK6263487.1"/>
    <property type="molecule type" value="Genomic_DNA"/>
</dbReference>
<accession>A0A9X1XHX0</accession>
<feature type="domain" description="Endonuclease/exonuclease/phosphatase" evidence="2">
    <location>
        <begin position="88"/>
        <end position="298"/>
    </location>
</feature>
<gene>
    <name evidence="3" type="ORF">KP803_09395</name>
</gene>
<evidence type="ECO:0000313" key="4">
    <source>
        <dbReference type="Proteomes" id="UP001139559"/>
    </source>
</evidence>
<dbReference type="Pfam" id="PF03372">
    <property type="entry name" value="Exo_endo_phos"/>
    <property type="match status" value="1"/>
</dbReference>
<keyword evidence="4" id="KW-1185">Reference proteome</keyword>
<dbReference type="InterPro" id="IPR005135">
    <property type="entry name" value="Endo/exonuclease/phosphatase"/>
</dbReference>
<comment type="caution">
    <text evidence="3">The sequence shown here is derived from an EMBL/GenBank/DDBJ whole genome shotgun (WGS) entry which is preliminary data.</text>
</comment>
<dbReference type="Proteomes" id="UP001139559">
    <property type="component" value="Unassembled WGS sequence"/>
</dbReference>
<keyword evidence="3" id="KW-0378">Hydrolase</keyword>
<dbReference type="InterPro" id="IPR036691">
    <property type="entry name" value="Endo/exonu/phosph_ase_sf"/>
</dbReference>
<evidence type="ECO:0000259" key="2">
    <source>
        <dbReference type="Pfam" id="PF03372"/>
    </source>
</evidence>
<dbReference type="AlphaFoldDB" id="A0A9X1XHX0"/>
<organism evidence="3 4">
    <name type="scientific">Vibrio amylolyticus</name>
    <dbReference type="NCBI Taxonomy" id="2847292"/>
    <lineage>
        <taxon>Bacteria</taxon>
        <taxon>Pseudomonadati</taxon>
        <taxon>Pseudomonadota</taxon>
        <taxon>Gammaproteobacteria</taxon>
        <taxon>Vibrionales</taxon>
        <taxon>Vibrionaceae</taxon>
        <taxon>Vibrio</taxon>
    </lineage>
</organism>
<reference evidence="3" key="1">
    <citation type="submission" date="2021-11" db="EMBL/GenBank/DDBJ databases">
        <title>Vibrio ZSDE26 sp. nov. and Vibrio ZSDZ34 sp. nov., isolated from coastal seawater in Qingdao.</title>
        <authorList>
            <person name="Zhang P."/>
        </authorList>
    </citation>
    <scope>NUCLEOTIDE SEQUENCE</scope>
    <source>
        <strain evidence="3">ZSDE26</strain>
    </source>
</reference>
<evidence type="ECO:0000313" key="3">
    <source>
        <dbReference type="EMBL" id="MCK6263487.1"/>
    </source>
</evidence>
<evidence type="ECO:0000256" key="1">
    <source>
        <dbReference type="SAM" id="Phobius"/>
    </source>
</evidence>
<keyword evidence="1" id="KW-0472">Membrane</keyword>